<proteinExistence type="predicted"/>
<gene>
    <name evidence="9" type="ORF">CDAUBV1_LOCUS5155</name>
</gene>
<protein>
    <recommendedName>
        <fullName evidence="8">MARVEL domain-containing protein</fullName>
    </recommendedName>
</protein>
<evidence type="ECO:0000256" key="3">
    <source>
        <dbReference type="ARBA" id="ARBA00022989"/>
    </source>
</evidence>
<evidence type="ECO:0000313" key="9">
    <source>
        <dbReference type="EMBL" id="CAL5132318.1"/>
    </source>
</evidence>
<dbReference type="InterPro" id="IPR050578">
    <property type="entry name" value="MARVEL-CKLF_proteins"/>
</dbReference>
<organism evidence="9 10">
    <name type="scientific">Calicophoron daubneyi</name>
    <name type="common">Rumen fluke</name>
    <name type="synonym">Paramphistomum daubneyi</name>
    <dbReference type="NCBI Taxonomy" id="300641"/>
    <lineage>
        <taxon>Eukaryota</taxon>
        <taxon>Metazoa</taxon>
        <taxon>Spiralia</taxon>
        <taxon>Lophotrochozoa</taxon>
        <taxon>Platyhelminthes</taxon>
        <taxon>Trematoda</taxon>
        <taxon>Digenea</taxon>
        <taxon>Plagiorchiida</taxon>
        <taxon>Pronocephalata</taxon>
        <taxon>Paramphistomoidea</taxon>
        <taxon>Paramphistomidae</taxon>
        <taxon>Calicophoron</taxon>
    </lineage>
</organism>
<feature type="transmembrane region" description="Helical" evidence="7">
    <location>
        <begin position="21"/>
        <end position="39"/>
    </location>
</feature>
<evidence type="ECO:0000256" key="5">
    <source>
        <dbReference type="PROSITE-ProRule" id="PRU00581"/>
    </source>
</evidence>
<keyword evidence="3 7" id="KW-1133">Transmembrane helix</keyword>
<name>A0AAV2T7B7_CALDB</name>
<comment type="subcellular location">
    <subcellularLocation>
        <location evidence="1">Membrane</location>
        <topology evidence="1">Multi-pass membrane protein</topology>
    </subcellularLocation>
</comment>
<feature type="domain" description="MARVEL" evidence="8">
    <location>
        <begin position="7"/>
        <end position="138"/>
    </location>
</feature>
<evidence type="ECO:0000259" key="8">
    <source>
        <dbReference type="PROSITE" id="PS51225"/>
    </source>
</evidence>
<dbReference type="EMBL" id="CAXLJL010000123">
    <property type="protein sequence ID" value="CAL5132318.1"/>
    <property type="molecule type" value="Genomic_DNA"/>
</dbReference>
<dbReference type="GO" id="GO:0016020">
    <property type="term" value="C:membrane"/>
    <property type="evidence" value="ECO:0007669"/>
    <property type="project" value="UniProtKB-SubCell"/>
</dbReference>
<sequence length="192" mass="20441">MGANSKYASTIPGVFKLVESILDIITLILVSVSLAQDSSPSPNRGAGGWELFVSCSTLIISLFFYIIHLTNVIYKLAGPMTFIEFICILICGVFHLIAMIVAAATTNNLGKIIAAAVLYGINFAIYAIDSFFLFALYKVHGGYLNNPSVTEPAPVSQPGPGTMAPPMQPQAPPSSGYESTYSGYDNAAYAAR</sequence>
<dbReference type="InterPro" id="IPR008253">
    <property type="entry name" value="Marvel"/>
</dbReference>
<feature type="transmembrane region" description="Helical" evidence="7">
    <location>
        <begin position="112"/>
        <end position="137"/>
    </location>
</feature>
<feature type="region of interest" description="Disordered" evidence="6">
    <location>
        <begin position="152"/>
        <end position="192"/>
    </location>
</feature>
<evidence type="ECO:0000256" key="4">
    <source>
        <dbReference type="ARBA" id="ARBA00023136"/>
    </source>
</evidence>
<dbReference type="Proteomes" id="UP001497525">
    <property type="component" value="Unassembled WGS sequence"/>
</dbReference>
<keyword evidence="4 5" id="KW-0472">Membrane</keyword>
<dbReference type="AlphaFoldDB" id="A0AAV2T7B7"/>
<dbReference type="PANTHER" id="PTHR22776">
    <property type="entry name" value="MARVEL-CONTAINING POTENTIAL LIPID RAFT-ASSOCIATED PROTEIN"/>
    <property type="match status" value="1"/>
</dbReference>
<evidence type="ECO:0000256" key="1">
    <source>
        <dbReference type="ARBA" id="ARBA00004141"/>
    </source>
</evidence>
<reference evidence="9" key="1">
    <citation type="submission" date="2024-06" db="EMBL/GenBank/DDBJ databases">
        <authorList>
            <person name="Liu X."/>
            <person name="Lenzi L."/>
            <person name="Haldenby T S."/>
            <person name="Uol C."/>
        </authorList>
    </citation>
    <scope>NUCLEOTIDE SEQUENCE</scope>
</reference>
<evidence type="ECO:0000256" key="2">
    <source>
        <dbReference type="ARBA" id="ARBA00022692"/>
    </source>
</evidence>
<dbReference type="PROSITE" id="PS51225">
    <property type="entry name" value="MARVEL"/>
    <property type="match status" value="1"/>
</dbReference>
<comment type="caution">
    <text evidence="9">The sequence shown here is derived from an EMBL/GenBank/DDBJ whole genome shotgun (WGS) entry which is preliminary data.</text>
</comment>
<keyword evidence="2 5" id="KW-0812">Transmembrane</keyword>
<feature type="transmembrane region" description="Helical" evidence="7">
    <location>
        <begin position="51"/>
        <end position="70"/>
    </location>
</feature>
<feature type="transmembrane region" description="Helical" evidence="7">
    <location>
        <begin position="82"/>
        <end position="106"/>
    </location>
</feature>
<dbReference type="PANTHER" id="PTHR22776:SF49">
    <property type="entry name" value="MARVEL DOMAIN-CONTAINING PROTEIN"/>
    <property type="match status" value="1"/>
</dbReference>
<dbReference type="Pfam" id="PF01284">
    <property type="entry name" value="MARVEL"/>
    <property type="match status" value="1"/>
</dbReference>
<evidence type="ECO:0000256" key="7">
    <source>
        <dbReference type="SAM" id="Phobius"/>
    </source>
</evidence>
<evidence type="ECO:0000313" key="10">
    <source>
        <dbReference type="Proteomes" id="UP001497525"/>
    </source>
</evidence>
<accession>A0AAV2T7B7</accession>
<evidence type="ECO:0000256" key="6">
    <source>
        <dbReference type="SAM" id="MobiDB-lite"/>
    </source>
</evidence>